<reference evidence="7" key="1">
    <citation type="submission" date="2017-02" db="UniProtKB">
        <authorList>
            <consortium name="WormBaseParasite"/>
        </authorList>
    </citation>
    <scope>IDENTIFICATION</scope>
</reference>
<dbReference type="AlphaFoldDB" id="A0A0N4U9B7"/>
<gene>
    <name evidence="4" type="ORF">DME_LOCUS7673</name>
</gene>
<dbReference type="EMBL" id="UYYG01001162">
    <property type="protein sequence ID" value="VDN57700.1"/>
    <property type="molecule type" value="Genomic_DNA"/>
</dbReference>
<keyword evidence="6" id="KW-1185">Reference proteome</keyword>
<dbReference type="CDD" id="cd06558">
    <property type="entry name" value="crotonase-like"/>
    <property type="match status" value="1"/>
</dbReference>
<dbReference type="InterPro" id="IPR029045">
    <property type="entry name" value="ClpP/crotonase-like_dom_sf"/>
</dbReference>
<dbReference type="GO" id="GO:0005739">
    <property type="term" value="C:mitochondrion"/>
    <property type="evidence" value="ECO:0007669"/>
    <property type="project" value="TreeGrafter"/>
</dbReference>
<evidence type="ECO:0000313" key="5">
    <source>
        <dbReference type="Proteomes" id="UP000038040"/>
    </source>
</evidence>
<dbReference type="Gene3D" id="1.10.12.10">
    <property type="entry name" value="Lyase 2-enoyl-coa Hydratase, Chain A, domain 2"/>
    <property type="match status" value="1"/>
</dbReference>
<evidence type="ECO:0000313" key="4">
    <source>
        <dbReference type="EMBL" id="VDN57700.1"/>
    </source>
</evidence>
<evidence type="ECO:0000313" key="6">
    <source>
        <dbReference type="Proteomes" id="UP000274756"/>
    </source>
</evidence>
<name>A0A0N4U9B7_DRAME</name>
<dbReference type="OrthoDB" id="410701at2759"/>
<dbReference type="PANTHER" id="PTHR11941:SF44">
    <property type="entry name" value="ENOYL-COA HYDRATASE DOMAIN-CONTAINING PROTEIN 2, MITOCHONDRIAL"/>
    <property type="match status" value="1"/>
</dbReference>
<proteinExistence type="inferred from homology"/>
<dbReference type="WBParaSite" id="DME_0000366801-mRNA-1">
    <property type="protein sequence ID" value="DME_0000366801-mRNA-1"/>
    <property type="gene ID" value="DME_0000366801"/>
</dbReference>
<sequence length="197" mass="21129">MIVFHVHFSGADLKERALLKDPEVLPFVDNIRALTTDLANLPVPVIAAINGWALGGGLELALAADIRVAFECSRMGLIETKWGLLPGAGGSQRLPRLVGVSLAKELIYTARVIDGVEALQIGLVNHAVPGTEEAVYEKAVDLAKQILQNGPLAVRAAKTAISCGIEVDLATGLRIEQQCYGRVIFHIFVFINSLILL</sequence>
<dbReference type="InterPro" id="IPR014748">
    <property type="entry name" value="Enoyl-CoA_hydra_C"/>
</dbReference>
<dbReference type="SUPFAM" id="SSF52096">
    <property type="entry name" value="ClpP/crotonase"/>
    <property type="match status" value="1"/>
</dbReference>
<dbReference type="PANTHER" id="PTHR11941">
    <property type="entry name" value="ENOYL-COA HYDRATASE-RELATED"/>
    <property type="match status" value="1"/>
</dbReference>
<evidence type="ECO:0000256" key="1">
    <source>
        <dbReference type="ARBA" id="ARBA00005254"/>
    </source>
</evidence>
<dbReference type="Proteomes" id="UP000038040">
    <property type="component" value="Unplaced"/>
</dbReference>
<protein>
    <submittedName>
        <fullName evidence="7">Enoyl-CoA hydratase</fullName>
    </submittedName>
</protein>
<dbReference type="InterPro" id="IPR018376">
    <property type="entry name" value="Enoyl-CoA_hyd/isom_CS"/>
</dbReference>
<dbReference type="STRING" id="318479.A0A0N4U9B7"/>
<dbReference type="InterPro" id="IPR001753">
    <property type="entry name" value="Enoyl-CoA_hydra/iso"/>
</dbReference>
<comment type="similarity">
    <text evidence="1 3">Belongs to the enoyl-CoA hydratase/isomerase family.</text>
</comment>
<accession>A0A0N4U9B7</accession>
<evidence type="ECO:0000313" key="7">
    <source>
        <dbReference type="WBParaSite" id="DME_0000366801-mRNA-1"/>
    </source>
</evidence>
<dbReference type="Proteomes" id="UP000274756">
    <property type="component" value="Unassembled WGS sequence"/>
</dbReference>
<dbReference type="Pfam" id="PF00378">
    <property type="entry name" value="ECH_1"/>
    <property type="match status" value="1"/>
</dbReference>
<dbReference type="PROSITE" id="PS00166">
    <property type="entry name" value="ENOYL_COA_HYDRATASE"/>
    <property type="match status" value="1"/>
</dbReference>
<keyword evidence="2" id="KW-0456">Lyase</keyword>
<evidence type="ECO:0000256" key="2">
    <source>
        <dbReference type="ARBA" id="ARBA00023239"/>
    </source>
</evidence>
<dbReference type="Gene3D" id="3.90.226.10">
    <property type="entry name" value="2-enoyl-CoA Hydratase, Chain A, domain 1"/>
    <property type="match status" value="1"/>
</dbReference>
<reference evidence="4 6" key="2">
    <citation type="submission" date="2018-11" db="EMBL/GenBank/DDBJ databases">
        <authorList>
            <consortium name="Pathogen Informatics"/>
        </authorList>
    </citation>
    <scope>NUCLEOTIDE SEQUENCE [LARGE SCALE GENOMIC DNA]</scope>
</reference>
<dbReference type="GO" id="GO:0006635">
    <property type="term" value="P:fatty acid beta-oxidation"/>
    <property type="evidence" value="ECO:0007669"/>
    <property type="project" value="TreeGrafter"/>
</dbReference>
<dbReference type="GO" id="GO:0016829">
    <property type="term" value="F:lyase activity"/>
    <property type="evidence" value="ECO:0007669"/>
    <property type="project" value="UniProtKB-KW"/>
</dbReference>
<organism evidence="5 7">
    <name type="scientific">Dracunculus medinensis</name>
    <name type="common">Guinea worm</name>
    <dbReference type="NCBI Taxonomy" id="318479"/>
    <lineage>
        <taxon>Eukaryota</taxon>
        <taxon>Metazoa</taxon>
        <taxon>Ecdysozoa</taxon>
        <taxon>Nematoda</taxon>
        <taxon>Chromadorea</taxon>
        <taxon>Rhabditida</taxon>
        <taxon>Spirurina</taxon>
        <taxon>Dracunculoidea</taxon>
        <taxon>Dracunculidae</taxon>
        <taxon>Dracunculus</taxon>
    </lineage>
</organism>
<evidence type="ECO:0000256" key="3">
    <source>
        <dbReference type="RuleBase" id="RU003707"/>
    </source>
</evidence>